<evidence type="ECO:0000313" key="2">
    <source>
        <dbReference type="Proteomes" id="UP000531840"/>
    </source>
</evidence>
<proteinExistence type="predicted"/>
<accession>A0ABX2T2C0</accession>
<evidence type="ECO:0000313" key="1">
    <source>
        <dbReference type="EMBL" id="NYS47604.1"/>
    </source>
</evidence>
<keyword evidence="2" id="KW-1185">Reference proteome</keyword>
<reference evidence="1 2" key="1">
    <citation type="submission" date="2020-07" db="EMBL/GenBank/DDBJ databases">
        <title>MOT database genomes.</title>
        <authorList>
            <person name="Joseph S."/>
            <person name="Aduse-Opoku J."/>
            <person name="Hashim A."/>
            <person name="Wade W."/>
            <person name="Curtis M."/>
        </authorList>
    </citation>
    <scope>NUCLEOTIDE SEQUENCE [LARGE SCALE GENOMIC DNA]</scope>
    <source>
        <strain evidence="1 2">CIP 106318</strain>
    </source>
</reference>
<dbReference type="EMBL" id="JACBYF010000009">
    <property type="protein sequence ID" value="NYS47604.1"/>
    <property type="molecule type" value="Genomic_DNA"/>
</dbReference>
<protein>
    <submittedName>
        <fullName evidence="1">Uncharacterized protein</fullName>
    </submittedName>
</protein>
<dbReference type="Proteomes" id="UP000531840">
    <property type="component" value="Unassembled WGS sequence"/>
</dbReference>
<sequence length="154" mass="18118">MYKISILDFLKTGKFGVIELGFSKWKVMSFLGENIEINNLINTEILKYGDIEFHFSNDELIMIFCDSLRFLDKDLNVGDEIDFDAWIFQKSKVYSFQKVVHELKIEKMLFVVQERNNKIKIILKSGVILIFEKESKENKMILIGFECSIFNEPI</sequence>
<gene>
    <name evidence="1" type="ORF">HZY85_05250</name>
</gene>
<comment type="caution">
    <text evidence="1">The sequence shown here is derived from an EMBL/GenBank/DDBJ whole genome shotgun (WGS) entry which is preliminary data.</text>
</comment>
<name>A0ABX2T2C0_9BACL</name>
<organism evidence="1 2">
    <name type="scientific">Gemelliphila palaticanis</name>
    <dbReference type="NCBI Taxonomy" id="81950"/>
    <lineage>
        <taxon>Bacteria</taxon>
        <taxon>Bacillati</taxon>
        <taxon>Bacillota</taxon>
        <taxon>Bacilli</taxon>
        <taxon>Bacillales</taxon>
        <taxon>Gemellaceae</taxon>
        <taxon>Gemelliphila</taxon>
    </lineage>
</organism>
<dbReference type="RefSeq" id="WP_179941392.1">
    <property type="nucleotide sequence ID" value="NZ_JACBYF010000009.1"/>
</dbReference>